<dbReference type="SMART" id="SM00478">
    <property type="entry name" value="ENDO3c"/>
    <property type="match status" value="1"/>
</dbReference>
<dbReference type="PANTHER" id="PTHR43003">
    <property type="entry name" value="DNA-3-METHYLADENINE GLYCOSYLASE"/>
    <property type="match status" value="1"/>
</dbReference>
<dbReference type="InterPro" id="IPR011257">
    <property type="entry name" value="DNA_glycosylase"/>
</dbReference>
<evidence type="ECO:0000256" key="1">
    <source>
        <dbReference type="ARBA" id="ARBA00000086"/>
    </source>
</evidence>
<feature type="domain" description="HhH-GPD" evidence="5">
    <location>
        <begin position="130"/>
        <end position="293"/>
    </location>
</feature>
<dbReference type="InterPro" id="IPR051912">
    <property type="entry name" value="Alkylbase_DNA_Glycosylase/TA"/>
</dbReference>
<name>A0ABS1KSP7_9BACT</name>
<feature type="domain" description="DNA-3-methyladenine glycosylase AlkA N-terminal" evidence="6">
    <location>
        <begin position="3"/>
        <end position="120"/>
    </location>
</feature>
<evidence type="ECO:0000256" key="2">
    <source>
        <dbReference type="ARBA" id="ARBA00012000"/>
    </source>
</evidence>
<keyword evidence="4" id="KW-0234">DNA repair</keyword>
<dbReference type="Pfam" id="PF06029">
    <property type="entry name" value="AlkA_N"/>
    <property type="match status" value="1"/>
</dbReference>
<dbReference type="SMART" id="SM01009">
    <property type="entry name" value="AlkA_N"/>
    <property type="match status" value="1"/>
</dbReference>
<comment type="caution">
    <text evidence="7">The sequence shown here is derived from an EMBL/GenBank/DDBJ whole genome shotgun (WGS) entry which is preliminary data.</text>
</comment>
<dbReference type="PANTHER" id="PTHR43003:SF12">
    <property type="entry name" value="DNA-3-METHYLADENINE GLYCOSYLASE"/>
    <property type="match status" value="1"/>
</dbReference>
<dbReference type="SUPFAM" id="SSF48150">
    <property type="entry name" value="DNA-glycosylase"/>
    <property type="match status" value="1"/>
</dbReference>
<keyword evidence="8" id="KW-1185">Reference proteome</keyword>
<evidence type="ECO:0000259" key="5">
    <source>
        <dbReference type="SMART" id="SM00478"/>
    </source>
</evidence>
<evidence type="ECO:0000259" key="6">
    <source>
        <dbReference type="SMART" id="SM01009"/>
    </source>
</evidence>
<dbReference type="Proteomes" id="UP000613030">
    <property type="component" value="Unassembled WGS sequence"/>
</dbReference>
<comment type="catalytic activity">
    <reaction evidence="1">
        <text>Hydrolysis of alkylated DNA, releasing 3-methyladenine, 3-methylguanine, 7-methylguanine and 7-methyladenine.</text>
        <dbReference type="EC" id="3.2.2.21"/>
    </reaction>
</comment>
<protein>
    <recommendedName>
        <fullName evidence="2">DNA-3-methyladenine glycosylase II</fullName>
        <ecNumber evidence="2">3.2.2.21</ecNumber>
    </recommendedName>
</protein>
<sequence length="293" mass="33587">MSAITVPVPKEFSFDEALTFLKRSPRELLHRVENETVSKAIRVGNTTAAFTVTFEKNKLHVRLLTDGLTPGQQYEVVAYIREWFDLDTDLKPFYALADKDKLLKDLVKQHYGYRIVGQPDLYESLTWAMLGQQINVAFAYTLKQHFVENFGATLQHGDQKYFLFPEPATVAVLTTDQLLPLQFSRQKATYAVTIAEAFANGNVSKESLQGLPLQEAKERLIKIKGVGNWTANYALMKTFRYPDAFPLEDAGLYNVVKKYKKLDRKPTADEMKKVFKKYKGWEAYATLYLWKSA</sequence>
<dbReference type="RefSeq" id="WP_202010805.1">
    <property type="nucleotide sequence ID" value="NZ_JAERRB010000004.1"/>
</dbReference>
<dbReference type="InterPro" id="IPR010316">
    <property type="entry name" value="AlkA_N"/>
</dbReference>
<dbReference type="Pfam" id="PF00730">
    <property type="entry name" value="HhH-GPD"/>
    <property type="match status" value="1"/>
</dbReference>
<dbReference type="EMBL" id="JAERRB010000004">
    <property type="protein sequence ID" value="MBL0742503.1"/>
    <property type="molecule type" value="Genomic_DNA"/>
</dbReference>
<dbReference type="InterPro" id="IPR003265">
    <property type="entry name" value="HhH-GPD_domain"/>
</dbReference>
<dbReference type="EC" id="3.2.2.21" evidence="2"/>
<evidence type="ECO:0000313" key="7">
    <source>
        <dbReference type="EMBL" id="MBL0742503.1"/>
    </source>
</evidence>
<dbReference type="Gene3D" id="1.10.340.30">
    <property type="entry name" value="Hypothetical protein, domain 2"/>
    <property type="match status" value="1"/>
</dbReference>
<accession>A0ABS1KSP7</accession>
<dbReference type="InterPro" id="IPR037046">
    <property type="entry name" value="AlkA_N_sf"/>
</dbReference>
<keyword evidence="3" id="KW-0227">DNA damage</keyword>
<dbReference type="CDD" id="cd00056">
    <property type="entry name" value="ENDO3c"/>
    <property type="match status" value="1"/>
</dbReference>
<evidence type="ECO:0000256" key="3">
    <source>
        <dbReference type="ARBA" id="ARBA00022763"/>
    </source>
</evidence>
<dbReference type="SUPFAM" id="SSF55945">
    <property type="entry name" value="TATA-box binding protein-like"/>
    <property type="match status" value="1"/>
</dbReference>
<proteinExistence type="predicted"/>
<evidence type="ECO:0000256" key="4">
    <source>
        <dbReference type="ARBA" id="ARBA00023204"/>
    </source>
</evidence>
<reference evidence="7 8" key="1">
    <citation type="submission" date="2021-01" db="EMBL/GenBank/DDBJ databases">
        <title>Chryseolinea sp. Jin1 Genome sequencing and assembly.</title>
        <authorList>
            <person name="Kim I."/>
        </authorList>
    </citation>
    <scope>NUCLEOTIDE SEQUENCE [LARGE SCALE GENOMIC DNA]</scope>
    <source>
        <strain evidence="7 8">Jin1</strain>
    </source>
</reference>
<evidence type="ECO:0000313" key="8">
    <source>
        <dbReference type="Proteomes" id="UP000613030"/>
    </source>
</evidence>
<gene>
    <name evidence="7" type="ORF">JI741_14845</name>
</gene>
<organism evidence="7 8">
    <name type="scientific">Chryseolinea lacunae</name>
    <dbReference type="NCBI Taxonomy" id="2801331"/>
    <lineage>
        <taxon>Bacteria</taxon>
        <taxon>Pseudomonadati</taxon>
        <taxon>Bacteroidota</taxon>
        <taxon>Cytophagia</taxon>
        <taxon>Cytophagales</taxon>
        <taxon>Fulvivirgaceae</taxon>
        <taxon>Chryseolinea</taxon>
    </lineage>
</organism>
<dbReference type="Gene3D" id="3.30.310.20">
    <property type="entry name" value="DNA-3-methyladenine glycosylase AlkA, N-terminal domain"/>
    <property type="match status" value="1"/>
</dbReference>